<accession>A0AAV4EM65</accession>
<dbReference type="AlphaFoldDB" id="A0AAV4EM65"/>
<reference evidence="2 3" key="1">
    <citation type="journal article" date="2021" name="Elife">
        <title>Chloroplast acquisition without the gene transfer in kleptoplastic sea slugs, Plakobranchus ocellatus.</title>
        <authorList>
            <person name="Maeda T."/>
            <person name="Takahashi S."/>
            <person name="Yoshida T."/>
            <person name="Shimamura S."/>
            <person name="Takaki Y."/>
            <person name="Nagai Y."/>
            <person name="Toyoda A."/>
            <person name="Suzuki Y."/>
            <person name="Arimoto A."/>
            <person name="Ishii H."/>
            <person name="Satoh N."/>
            <person name="Nishiyama T."/>
            <person name="Hasebe M."/>
            <person name="Maruyama T."/>
            <person name="Minagawa J."/>
            <person name="Obokata J."/>
            <person name="Shigenobu S."/>
        </authorList>
    </citation>
    <scope>NUCLEOTIDE SEQUENCE [LARGE SCALE GENOMIC DNA]</scope>
</reference>
<feature type="compositionally biased region" description="Basic and acidic residues" evidence="1">
    <location>
        <begin position="231"/>
        <end position="249"/>
    </location>
</feature>
<dbReference type="Proteomes" id="UP000762676">
    <property type="component" value="Unassembled WGS sequence"/>
</dbReference>
<feature type="region of interest" description="Disordered" evidence="1">
    <location>
        <begin position="286"/>
        <end position="327"/>
    </location>
</feature>
<dbReference type="EMBL" id="BMAT01000218">
    <property type="protein sequence ID" value="GFR61919.1"/>
    <property type="molecule type" value="Genomic_DNA"/>
</dbReference>
<feature type="compositionally biased region" description="Basic and acidic residues" evidence="1">
    <location>
        <begin position="162"/>
        <end position="173"/>
    </location>
</feature>
<keyword evidence="3" id="KW-1185">Reference proteome</keyword>
<protein>
    <recommendedName>
        <fullName evidence="4">BESS domain-containing protein</fullName>
    </recommendedName>
</protein>
<sequence length="538" mass="57192">MTVLRTLPNLRKLDNIVVTEDEVHQAGTEGDLMPVPEDFSSSSLFSLEVLKGKASISPPNSARSVDSTKSMAESVVASVGSSVENSIGNSVCVSGSDGCWALPRRKRQQKKREEMMRSSGGDEGGGSARSGEDSSGPGEDKGSNQVSCSSDSHPEEDNDVDAICKSESGDKNLKNVANGGKGTQAGDGAFKTSTLQNRDITVSPTRSSANSDVNKSSEELKAWNEMNGGKCSDKGNDDKASPRDSKASSDTEETSSSPLGTNPEYLPVTDCNGSVNVLRISELADTGLSEPSPSSNNTLIHSGEVPTANDKNNSNNNNNNGKSICSGSSVRDEINDINLNEIDDGKSSVSNDINSAPVLAKPSISSPVKLNEHSLLDQIRLDDSLDVLDSATEENSPAQQEVVTSIDLEHLQVKIDQAVVPPANQDQSRQADSPKQQTEYKSQVGDAAFNQNCKPKPPVPSKPKATSVNMDEHNRMRLELGLKPMNNSKSSTSSVKTGVLETKRSNVLQAVLCLLKELDKESLDIVGAAVKSRLEDFE</sequence>
<feature type="region of interest" description="Disordered" evidence="1">
    <location>
        <begin position="103"/>
        <end position="268"/>
    </location>
</feature>
<evidence type="ECO:0000256" key="1">
    <source>
        <dbReference type="SAM" id="MobiDB-lite"/>
    </source>
</evidence>
<feature type="region of interest" description="Disordered" evidence="1">
    <location>
        <begin position="419"/>
        <end position="442"/>
    </location>
</feature>
<gene>
    <name evidence="2" type="ORF">ElyMa_000117200</name>
</gene>
<evidence type="ECO:0008006" key="4">
    <source>
        <dbReference type="Google" id="ProtNLM"/>
    </source>
</evidence>
<feature type="compositionally biased region" description="Polar residues" evidence="1">
    <location>
        <begin position="191"/>
        <end position="214"/>
    </location>
</feature>
<proteinExistence type="predicted"/>
<feature type="region of interest" description="Disordered" evidence="1">
    <location>
        <begin position="448"/>
        <end position="467"/>
    </location>
</feature>
<organism evidence="2 3">
    <name type="scientific">Elysia marginata</name>
    <dbReference type="NCBI Taxonomy" id="1093978"/>
    <lineage>
        <taxon>Eukaryota</taxon>
        <taxon>Metazoa</taxon>
        <taxon>Spiralia</taxon>
        <taxon>Lophotrochozoa</taxon>
        <taxon>Mollusca</taxon>
        <taxon>Gastropoda</taxon>
        <taxon>Heterobranchia</taxon>
        <taxon>Euthyneura</taxon>
        <taxon>Panpulmonata</taxon>
        <taxon>Sacoglossa</taxon>
        <taxon>Placobranchoidea</taxon>
        <taxon>Plakobranchidae</taxon>
        <taxon>Elysia</taxon>
    </lineage>
</organism>
<evidence type="ECO:0000313" key="3">
    <source>
        <dbReference type="Proteomes" id="UP000762676"/>
    </source>
</evidence>
<comment type="caution">
    <text evidence="2">The sequence shown here is derived from an EMBL/GenBank/DDBJ whole genome shotgun (WGS) entry which is preliminary data.</text>
</comment>
<evidence type="ECO:0000313" key="2">
    <source>
        <dbReference type="EMBL" id="GFR61919.1"/>
    </source>
</evidence>
<feature type="compositionally biased region" description="Polar residues" evidence="1">
    <location>
        <begin position="289"/>
        <end position="300"/>
    </location>
</feature>
<name>A0AAV4EM65_9GAST</name>
<feature type="compositionally biased region" description="Polar residues" evidence="1">
    <location>
        <begin position="424"/>
        <end position="441"/>
    </location>
</feature>
<feature type="compositionally biased region" description="Low complexity" evidence="1">
    <location>
        <begin position="309"/>
        <end position="327"/>
    </location>
</feature>